<sequence length="304" mass="34051">MEMRGSAMQRGARRGPETPHGVALTGHVVPVYPEDGARHRVRLQGEALLPVVAPCRRDTPVFVAEQPRELMTVPTEHPGEVLDAEEEHHEVPPALTEEPPKVPTAKDLPEVPAEQLECNVPQGTCLTHSWQEEGATDHLDNAVQPELGSEGFAYQHGHHKLPPPLHPSASLPSSTTSDAICMPYRIPPLAQGQQEAMLYQKYRPELMEEIHPLPSHMEAHTMHRDYTGGFQPTPPPASKPHNYHMEQPYSFWMEHIHNVPGVTCIRTGDSPFRRNAAFSTPITEYLEQPLPHQPVNRRLRPSMK</sequence>
<dbReference type="KEGG" id="cjo:107305765"/>
<name>A0A8C2T142_COTJA</name>
<evidence type="ECO:0000313" key="2">
    <source>
        <dbReference type="Ensembl" id="ENSCJPP00005006823.1"/>
    </source>
</evidence>
<reference evidence="2" key="3">
    <citation type="submission" date="2025-09" db="UniProtKB">
        <authorList>
            <consortium name="Ensembl"/>
        </authorList>
    </citation>
    <scope>IDENTIFICATION</scope>
</reference>
<dbReference type="AlphaFoldDB" id="A0A8C2T142"/>
<feature type="region of interest" description="Disordered" evidence="1">
    <location>
        <begin position="155"/>
        <end position="174"/>
    </location>
</feature>
<dbReference type="GeneTree" id="ENSGT00640000091617"/>
<dbReference type="CTD" id="26206"/>
<dbReference type="InterPro" id="IPR026124">
    <property type="entry name" value="Sperm-assoc_Ag8"/>
</dbReference>
<dbReference type="Ensembl" id="ENSCJPT00005010635.1">
    <property type="protein sequence ID" value="ENSCJPP00005006823.1"/>
    <property type="gene ID" value="ENSCJPG00005006303.1"/>
</dbReference>
<keyword evidence="3" id="KW-1185">Reference proteome</keyword>
<evidence type="ECO:0000256" key="1">
    <source>
        <dbReference type="SAM" id="MobiDB-lite"/>
    </source>
</evidence>
<organism evidence="2 3">
    <name type="scientific">Coturnix japonica</name>
    <name type="common">Japanese quail</name>
    <name type="synonym">Coturnix coturnix japonica</name>
    <dbReference type="NCBI Taxonomy" id="93934"/>
    <lineage>
        <taxon>Eukaryota</taxon>
        <taxon>Metazoa</taxon>
        <taxon>Chordata</taxon>
        <taxon>Craniata</taxon>
        <taxon>Vertebrata</taxon>
        <taxon>Euteleostomi</taxon>
        <taxon>Archelosauria</taxon>
        <taxon>Archosauria</taxon>
        <taxon>Dinosauria</taxon>
        <taxon>Saurischia</taxon>
        <taxon>Theropoda</taxon>
        <taxon>Coelurosauria</taxon>
        <taxon>Aves</taxon>
        <taxon>Neognathae</taxon>
        <taxon>Galloanserae</taxon>
        <taxon>Galliformes</taxon>
        <taxon>Phasianidae</taxon>
        <taxon>Perdicinae</taxon>
        <taxon>Coturnix</taxon>
    </lineage>
</organism>
<dbReference type="GO" id="GO:0005737">
    <property type="term" value="C:cytoplasm"/>
    <property type="evidence" value="ECO:0007669"/>
    <property type="project" value="TreeGrafter"/>
</dbReference>
<gene>
    <name evidence="2" type="primary">SPAG8</name>
</gene>
<dbReference type="PANTHER" id="PTHR15510">
    <property type="entry name" value="SPERM-ASSOCIATED ANTIGEN 8"/>
    <property type="match status" value="1"/>
</dbReference>
<proteinExistence type="predicted"/>
<reference evidence="2" key="2">
    <citation type="submission" date="2025-08" db="UniProtKB">
        <authorList>
            <consortium name="Ensembl"/>
        </authorList>
    </citation>
    <scope>IDENTIFICATION</scope>
</reference>
<reference evidence="2" key="1">
    <citation type="submission" date="2015-11" db="EMBL/GenBank/DDBJ databases">
        <authorList>
            <consortium name="International Coturnix japonica Genome Analysis Consortium"/>
            <person name="Warren W."/>
            <person name="Burt D.W."/>
            <person name="Antin P.B."/>
            <person name="Lanford R."/>
            <person name="Gros J."/>
            <person name="Wilson R.K."/>
        </authorList>
    </citation>
    <scope>NUCLEOTIDE SEQUENCE [LARGE SCALE GENOMIC DNA]</scope>
</reference>
<dbReference type="GO" id="GO:0005634">
    <property type="term" value="C:nucleus"/>
    <property type="evidence" value="ECO:0007669"/>
    <property type="project" value="TreeGrafter"/>
</dbReference>
<protein>
    <submittedName>
        <fullName evidence="2">Sperm associated antigen 8</fullName>
    </submittedName>
</protein>
<dbReference type="GeneID" id="107305765"/>
<dbReference type="GO" id="GO:0008017">
    <property type="term" value="F:microtubule binding"/>
    <property type="evidence" value="ECO:0007669"/>
    <property type="project" value="InterPro"/>
</dbReference>
<dbReference type="OrthoDB" id="9116902at2759"/>
<dbReference type="GO" id="GO:0045944">
    <property type="term" value="P:positive regulation of transcription by RNA polymerase II"/>
    <property type="evidence" value="ECO:0007669"/>
    <property type="project" value="TreeGrafter"/>
</dbReference>
<feature type="region of interest" description="Disordered" evidence="1">
    <location>
        <begin position="1"/>
        <end position="23"/>
    </location>
</feature>
<accession>A0A8C2T142</accession>
<dbReference type="Pfam" id="PF22584">
    <property type="entry name" value="CFAP143"/>
    <property type="match status" value="1"/>
</dbReference>
<dbReference type="RefSeq" id="XP_015703778.1">
    <property type="nucleotide sequence ID" value="XM_015848292.2"/>
</dbReference>
<dbReference type="Proteomes" id="UP000694412">
    <property type="component" value="Chromosome Z"/>
</dbReference>
<dbReference type="PANTHER" id="PTHR15510:SF5">
    <property type="entry name" value="SPERM-ASSOCIATED ANTIGEN 8"/>
    <property type="match status" value="1"/>
</dbReference>
<evidence type="ECO:0000313" key="3">
    <source>
        <dbReference type="Proteomes" id="UP000694412"/>
    </source>
</evidence>